<dbReference type="AlphaFoldDB" id="A0A449I5P3"/>
<dbReference type="Pfam" id="PF00128">
    <property type="entry name" value="Alpha-amylase"/>
    <property type="match status" value="1"/>
</dbReference>
<dbReference type="EC" id="3.2.1.1" evidence="2"/>
<dbReference type="InterPro" id="IPR017853">
    <property type="entry name" value="GH"/>
</dbReference>
<dbReference type="Gene3D" id="3.20.20.80">
    <property type="entry name" value="Glycosidases"/>
    <property type="match status" value="2"/>
</dbReference>
<reference evidence="2 3" key="1">
    <citation type="submission" date="2019-02" db="EMBL/GenBank/DDBJ databases">
        <authorList>
            <consortium name="Pathogen Informatics"/>
        </authorList>
    </citation>
    <scope>NUCLEOTIDE SEQUENCE [LARGE SCALE GENOMIC DNA]</scope>
    <source>
        <strain evidence="2 3">3012STDY7078512</strain>
    </source>
</reference>
<gene>
    <name evidence="2" type="primary">amyB</name>
    <name evidence="2" type="ORF">NCTC7812_02305</name>
</gene>
<dbReference type="Proteomes" id="UP000396835">
    <property type="component" value="Unassembled WGS sequence"/>
</dbReference>
<dbReference type="PANTHER" id="PTHR10357">
    <property type="entry name" value="ALPHA-AMYLASE FAMILY MEMBER"/>
    <property type="match status" value="1"/>
</dbReference>
<dbReference type="EMBL" id="CAACYH010000004">
    <property type="protein sequence ID" value="VFB14741.1"/>
    <property type="molecule type" value="Genomic_DNA"/>
</dbReference>
<organism evidence="2 3">
    <name type="scientific">Prevotella heparinolytica</name>
    <dbReference type="NCBI Taxonomy" id="28113"/>
    <lineage>
        <taxon>Bacteria</taxon>
        <taxon>Pseudomonadati</taxon>
        <taxon>Bacteroidota</taxon>
        <taxon>Bacteroidia</taxon>
        <taxon>Bacteroidales</taxon>
        <taxon>Bacteroidaceae</taxon>
        <taxon>Bacteroides</taxon>
    </lineage>
</organism>
<proteinExistence type="predicted"/>
<dbReference type="InterPro" id="IPR006047">
    <property type="entry name" value="GH13_cat_dom"/>
</dbReference>
<evidence type="ECO:0000313" key="3">
    <source>
        <dbReference type="Proteomes" id="UP000396835"/>
    </source>
</evidence>
<evidence type="ECO:0000259" key="1">
    <source>
        <dbReference type="SMART" id="SM00642"/>
    </source>
</evidence>
<keyword evidence="2" id="KW-0378">Hydrolase</keyword>
<dbReference type="SUPFAM" id="SSF51445">
    <property type="entry name" value="(Trans)glycosidases"/>
    <property type="match status" value="1"/>
</dbReference>
<sequence>MIWSAKDMKEENKLIIYQVFTRLFGNNNNHCVNNGGIDENGCGKMADFSAKALGEIKKLGATHIWYTGIIEHATQTDYRRYNIRPDHPAIVKGKAGSPYAIKDYYDVDPDLAKNVPERMKEFENLVQRTHRSGLKVIIDFVPNHVARQYHSDAQPDGTSQLGTNDDVNHAFSPYNNFYYIPQSELRGRFDMKGPASESYREYPAKATGNNRFDSYPDATDWYETVKLNYGVDYQNGGTCHFDPIPDTWHKMLDILLFWAGKNIDGFRCDMAEMVPVEFWEWVIPQVKAAYPSILFIAEVYNPGEYKNYLFRGKFDYLYDKVGLYDTLRAVTCGQGSAMDITRSWQSLGGIETRMLNFLENHDEQRIASDFFAGDSRKAIPALIVSACMNTNPMMIYFGQEFGEPGMDSEGFSGRDGRTTIFDYWSVDTIRRWRNGGKFDGKMLTEKQKYIYDTYQRILTLCNEEKAISQGAFFDLMYANIGGWRFNEHRQYTFLRKYESELLLFVVNFDHLSADLAINIPAHAFSFLQMPQINQYEATDLLSGRKESISLLPYKATNVAVEGYGGKILKIKL</sequence>
<accession>A0A449I5P3</accession>
<protein>
    <submittedName>
        <fullName evidence="2">Alpha amylase</fullName>
        <ecNumber evidence="2">3.2.1.1</ecNumber>
    </submittedName>
</protein>
<dbReference type="GO" id="GO:0009313">
    <property type="term" value="P:oligosaccharide catabolic process"/>
    <property type="evidence" value="ECO:0007669"/>
    <property type="project" value="TreeGrafter"/>
</dbReference>
<dbReference type="SMART" id="SM00642">
    <property type="entry name" value="Aamy"/>
    <property type="match status" value="1"/>
</dbReference>
<name>A0A449I5P3_9BACE</name>
<dbReference type="GO" id="GO:0004556">
    <property type="term" value="F:alpha-amylase activity"/>
    <property type="evidence" value="ECO:0007669"/>
    <property type="project" value="UniProtKB-EC"/>
</dbReference>
<dbReference type="SUPFAM" id="SSF51011">
    <property type="entry name" value="Glycosyl hydrolase domain"/>
    <property type="match status" value="1"/>
</dbReference>
<evidence type="ECO:0000313" key="2">
    <source>
        <dbReference type="EMBL" id="VFB14741.1"/>
    </source>
</evidence>
<dbReference type="PANTHER" id="PTHR10357:SF205">
    <property type="entry name" value="O-GLYCOSYL HYDROLASE FAMILY 13"/>
    <property type="match status" value="1"/>
</dbReference>
<keyword evidence="2" id="KW-0326">Glycosidase</keyword>
<dbReference type="CDD" id="cd11349">
    <property type="entry name" value="AmyAc_3"/>
    <property type="match status" value="1"/>
</dbReference>
<feature type="domain" description="Glycosyl hydrolase family 13 catalytic" evidence="1">
    <location>
        <begin position="18"/>
        <end position="430"/>
    </location>
</feature>